<dbReference type="AlphaFoldDB" id="A0A498NNF4"/>
<protein>
    <submittedName>
        <fullName evidence="2">C-C motif chemokine 8-like isoform X2</fullName>
    </submittedName>
</protein>
<comment type="caution">
    <text evidence="2">The sequence shown here is derived from an EMBL/GenBank/DDBJ whole genome shotgun (WGS) entry which is preliminary data.</text>
</comment>
<dbReference type="Proteomes" id="UP000290572">
    <property type="component" value="Unassembled WGS sequence"/>
</dbReference>
<organism evidence="2 3">
    <name type="scientific">Labeo rohita</name>
    <name type="common">Indian major carp</name>
    <name type="synonym">Cyprinus rohita</name>
    <dbReference type="NCBI Taxonomy" id="84645"/>
    <lineage>
        <taxon>Eukaryota</taxon>
        <taxon>Metazoa</taxon>
        <taxon>Chordata</taxon>
        <taxon>Craniata</taxon>
        <taxon>Vertebrata</taxon>
        <taxon>Euteleostomi</taxon>
        <taxon>Actinopterygii</taxon>
        <taxon>Neopterygii</taxon>
        <taxon>Teleostei</taxon>
        <taxon>Ostariophysi</taxon>
        <taxon>Cypriniformes</taxon>
        <taxon>Cyprinidae</taxon>
        <taxon>Labeoninae</taxon>
        <taxon>Labeonini</taxon>
        <taxon>Labeo</taxon>
    </lineage>
</organism>
<keyword evidence="1" id="KW-0732">Signal</keyword>
<keyword evidence="3" id="KW-1185">Reference proteome</keyword>
<evidence type="ECO:0000256" key="1">
    <source>
        <dbReference type="SAM" id="SignalP"/>
    </source>
</evidence>
<reference evidence="2 3" key="1">
    <citation type="submission" date="2018-03" db="EMBL/GenBank/DDBJ databases">
        <title>Draft genome sequence of Rohu Carp (Labeo rohita).</title>
        <authorList>
            <person name="Das P."/>
            <person name="Kushwaha B."/>
            <person name="Joshi C.G."/>
            <person name="Kumar D."/>
            <person name="Nagpure N.S."/>
            <person name="Sahoo L."/>
            <person name="Das S.P."/>
            <person name="Bit A."/>
            <person name="Patnaik S."/>
            <person name="Meher P.K."/>
            <person name="Jayasankar P."/>
            <person name="Koringa P.G."/>
            <person name="Patel N.V."/>
            <person name="Hinsu A.T."/>
            <person name="Kumar R."/>
            <person name="Pandey M."/>
            <person name="Agarwal S."/>
            <person name="Srivastava S."/>
            <person name="Singh M."/>
            <person name="Iquebal M.A."/>
            <person name="Jaiswal S."/>
            <person name="Angadi U.B."/>
            <person name="Kumar N."/>
            <person name="Raza M."/>
            <person name="Shah T.M."/>
            <person name="Rai A."/>
            <person name="Jena J.K."/>
        </authorList>
    </citation>
    <scope>NUCLEOTIDE SEQUENCE [LARGE SCALE GENOMIC DNA]</scope>
    <source>
        <strain evidence="2">DASCIFA01</strain>
        <tissue evidence="2">Testis</tissue>
    </source>
</reference>
<proteinExistence type="predicted"/>
<accession>A0A498NNF4</accession>
<evidence type="ECO:0000313" key="2">
    <source>
        <dbReference type="EMBL" id="RXN33351.1"/>
    </source>
</evidence>
<name>A0A498NNF4_LABRO</name>
<gene>
    <name evidence="2" type="ORF">ROHU_004305</name>
</gene>
<feature type="signal peptide" evidence="1">
    <location>
        <begin position="1"/>
        <end position="20"/>
    </location>
</feature>
<sequence length="66" mass="7316">MRSLAVAVVIASVVWTTTAGLRLNGGFSAVTGDNHGRFYTEKDKFCSDSKARWFQEHLKGLKEIVD</sequence>
<feature type="chain" id="PRO_5019770542" evidence="1">
    <location>
        <begin position="21"/>
        <end position="66"/>
    </location>
</feature>
<evidence type="ECO:0000313" key="3">
    <source>
        <dbReference type="Proteomes" id="UP000290572"/>
    </source>
</evidence>
<dbReference type="EMBL" id="QBIY01011269">
    <property type="protein sequence ID" value="RXN33351.1"/>
    <property type="molecule type" value="Genomic_DNA"/>
</dbReference>